<feature type="region of interest" description="Disordered" evidence="2">
    <location>
        <begin position="346"/>
        <end position="524"/>
    </location>
</feature>
<evidence type="ECO:0000256" key="2">
    <source>
        <dbReference type="SAM" id="MobiDB-lite"/>
    </source>
</evidence>
<dbReference type="EMBL" id="AP024416">
    <property type="protein sequence ID" value="BCR83452.1"/>
    <property type="molecule type" value="Genomic_DNA"/>
</dbReference>
<feature type="region of interest" description="Disordered" evidence="2">
    <location>
        <begin position="177"/>
        <end position="266"/>
    </location>
</feature>
<name>A0A7R7VFP7_ASPCH</name>
<feature type="coiled-coil region" evidence="1">
    <location>
        <begin position="8"/>
        <end position="52"/>
    </location>
</feature>
<organism evidence="4 5">
    <name type="scientific">Aspergillus chevalieri</name>
    <name type="common">Eurotium chevalieri</name>
    <dbReference type="NCBI Taxonomy" id="182096"/>
    <lineage>
        <taxon>Eukaryota</taxon>
        <taxon>Fungi</taxon>
        <taxon>Dikarya</taxon>
        <taxon>Ascomycota</taxon>
        <taxon>Pezizomycotina</taxon>
        <taxon>Eurotiomycetes</taxon>
        <taxon>Eurotiomycetidae</taxon>
        <taxon>Eurotiales</taxon>
        <taxon>Aspergillaceae</taxon>
        <taxon>Aspergillus</taxon>
        <taxon>Aspergillus subgen. Aspergillus</taxon>
    </lineage>
</organism>
<dbReference type="InterPro" id="IPR052255">
    <property type="entry name" value="RNA_pol_II_subunit5-mediator"/>
</dbReference>
<dbReference type="InterPro" id="IPR009053">
    <property type="entry name" value="Prefoldin"/>
</dbReference>
<evidence type="ECO:0000259" key="3">
    <source>
        <dbReference type="Pfam" id="PF12927"/>
    </source>
</evidence>
<dbReference type="Pfam" id="PF12927">
    <property type="entry name" value="DUF3835"/>
    <property type="match status" value="1"/>
</dbReference>
<feature type="compositionally biased region" description="Basic residues" evidence="2">
    <location>
        <begin position="442"/>
        <end position="453"/>
    </location>
</feature>
<feature type="compositionally biased region" description="Basic residues" evidence="2">
    <location>
        <begin position="594"/>
        <end position="604"/>
    </location>
</feature>
<feature type="region of interest" description="Disordered" evidence="2">
    <location>
        <begin position="287"/>
        <end position="317"/>
    </location>
</feature>
<dbReference type="GO" id="GO:0000122">
    <property type="term" value="P:negative regulation of transcription by RNA polymerase II"/>
    <property type="evidence" value="ECO:0007669"/>
    <property type="project" value="TreeGrafter"/>
</dbReference>
<dbReference type="SUPFAM" id="SSF46579">
    <property type="entry name" value="Prefoldin"/>
    <property type="match status" value="1"/>
</dbReference>
<evidence type="ECO:0000256" key="1">
    <source>
        <dbReference type="SAM" id="Coils"/>
    </source>
</evidence>
<dbReference type="PANTHER" id="PTHR15111:SF0">
    <property type="entry name" value="UNCONVENTIONAL PREFOLDIN RPB5 INTERACTOR 1"/>
    <property type="match status" value="1"/>
</dbReference>
<feature type="compositionally biased region" description="Basic and acidic residues" evidence="2">
    <location>
        <begin position="204"/>
        <end position="222"/>
    </location>
</feature>
<dbReference type="GO" id="GO:0003682">
    <property type="term" value="F:chromatin binding"/>
    <property type="evidence" value="ECO:0007669"/>
    <property type="project" value="TreeGrafter"/>
</dbReference>
<dbReference type="AlphaFoldDB" id="A0A7R7VFP7"/>
<feature type="domain" description="DUF3835" evidence="3">
    <location>
        <begin position="526"/>
        <end position="601"/>
    </location>
</feature>
<protein>
    <recommendedName>
        <fullName evidence="3">DUF3835 domain-containing protein</fullName>
    </recommendedName>
</protein>
<sequence>MGVPTNNLHGLERQRRELEANILKLQESLYHWRTWEAEYDGLKEEIDELDDSASTDDFLRIGRDFGGDLVNEEEVKVILGAKQGVTRSKEQAVNLISRRIDYVRENVKIMEKRLLTAENQMNGLDAVGQAPPVTDPQLPMTEIMEELDEEGNVVSRSTQTPGSEAPELLNILKRVGAEVPDTPQQGTKTETPQSKVEEVENPQPDEKKQEGKKATPAPKERTTSPQAPETRPEPSKSTPVEPRPEIPEEHPITEVDESPEDAALRREMLEYGMNEIGAVVAELELDENASDVSYDDGYGTYDEDEEEDEFGRSTGSVLSEDYHKQMRDLEQKLNAKGLWNMGKDTAALPDEMQSDLDRPQVVRIERTDDDQPDALAPGKEKSKKKKKVAFADDLDIAPAQELPSAKKTLPPQQPEVPTMSDAIIERAEPVAKTSAPAEAPKKASHFKNARKNTPRSEPTPPAPATNVSFRPPKVRSTAHKSDRSPSLPLFPAKPAEPKPFSQPIADVFAHEKSPVSEPQPPQDKILADKLVERDIKEGTAPAPEADGIEESIHRKEIASEFYRMRNRMVQQNGGFLNNEPETVPLDEDDAPRVSKFKAARMNKS</sequence>
<evidence type="ECO:0000313" key="4">
    <source>
        <dbReference type="EMBL" id="BCR83452.1"/>
    </source>
</evidence>
<dbReference type="Pfam" id="PF13758">
    <property type="entry name" value="Prefoldin_3"/>
    <property type="match status" value="1"/>
</dbReference>
<feature type="compositionally biased region" description="Basic and acidic residues" evidence="2">
    <location>
        <begin position="242"/>
        <end position="253"/>
    </location>
</feature>
<keyword evidence="1" id="KW-0175">Coiled coil</keyword>
<feature type="compositionally biased region" description="Basic and acidic residues" evidence="2">
    <location>
        <begin position="355"/>
        <end position="366"/>
    </location>
</feature>
<dbReference type="Proteomes" id="UP000637239">
    <property type="component" value="Chromosome 1"/>
</dbReference>
<dbReference type="InterPro" id="IPR024325">
    <property type="entry name" value="DUF3835"/>
</dbReference>
<dbReference type="GO" id="GO:0003714">
    <property type="term" value="F:transcription corepressor activity"/>
    <property type="evidence" value="ECO:0007669"/>
    <property type="project" value="TreeGrafter"/>
</dbReference>
<gene>
    <name evidence="4" type="ORF">ACHE_10854A</name>
</gene>
<dbReference type="InterPro" id="IPR039553">
    <property type="entry name" value="Prefoldin-like"/>
</dbReference>
<dbReference type="Gene3D" id="1.10.287.370">
    <property type="match status" value="1"/>
</dbReference>
<dbReference type="GO" id="GO:0019212">
    <property type="term" value="F:phosphatase inhibitor activity"/>
    <property type="evidence" value="ECO:0007669"/>
    <property type="project" value="TreeGrafter"/>
</dbReference>
<feature type="compositionally biased region" description="Polar residues" evidence="2">
    <location>
        <begin position="182"/>
        <end position="194"/>
    </location>
</feature>
<feature type="region of interest" description="Disordered" evidence="2">
    <location>
        <begin position="573"/>
        <end position="604"/>
    </location>
</feature>
<evidence type="ECO:0000313" key="5">
    <source>
        <dbReference type="Proteomes" id="UP000637239"/>
    </source>
</evidence>
<reference evidence="4" key="2">
    <citation type="submission" date="2021-02" db="EMBL/GenBank/DDBJ databases">
        <title>Aspergillus chevalieri M1 genome sequence.</title>
        <authorList>
            <person name="Kadooka C."/>
            <person name="Mori K."/>
            <person name="Futagami T."/>
        </authorList>
    </citation>
    <scope>NUCLEOTIDE SEQUENCE</scope>
    <source>
        <strain evidence="4">M1</strain>
    </source>
</reference>
<accession>A0A7R7VFP7</accession>
<dbReference type="PANTHER" id="PTHR15111">
    <property type="entry name" value="RNA POLYMERASE II SUBUNIT 5-MEDIATING PROTEIN NNX3"/>
    <property type="match status" value="1"/>
</dbReference>
<reference evidence="4" key="1">
    <citation type="submission" date="2021-01" db="EMBL/GenBank/DDBJ databases">
        <authorList>
            <consortium name="Aspergillus chevalieri M1 genome sequencing consortium"/>
            <person name="Kazuki M."/>
            <person name="Futagami T."/>
        </authorList>
    </citation>
    <scope>NUCLEOTIDE SEQUENCE</scope>
    <source>
        <strain evidence="4">M1</strain>
    </source>
</reference>
<dbReference type="KEGG" id="ache:ACHE_10854A"/>
<keyword evidence="5" id="KW-1185">Reference proteome</keyword>
<dbReference type="RefSeq" id="XP_043131974.1">
    <property type="nucleotide sequence ID" value="XM_043283897.1"/>
</dbReference>
<proteinExistence type="predicted"/>
<dbReference type="GeneID" id="66977811"/>